<keyword evidence="1" id="KW-0732">Signal</keyword>
<comment type="caution">
    <text evidence="2">The sequence shown here is derived from an EMBL/GenBank/DDBJ whole genome shotgun (WGS) entry which is preliminary data.</text>
</comment>
<dbReference type="PANTHER" id="PTHR35560:SF3">
    <property type="entry name" value="PEPTIDASE S9 PROLYL OLIGOPEPTIDASE CATALYTIC DOMAIN-CONTAINING PROTEIN"/>
    <property type="match status" value="1"/>
</dbReference>
<evidence type="ECO:0000256" key="1">
    <source>
        <dbReference type="SAM" id="SignalP"/>
    </source>
</evidence>
<feature type="chain" id="PRO_5041376140" description="Transmembrane protein" evidence="1">
    <location>
        <begin position="16"/>
        <end position="417"/>
    </location>
</feature>
<dbReference type="EMBL" id="JAPDFR010000001">
    <property type="protein sequence ID" value="KAK0391804.1"/>
    <property type="molecule type" value="Genomic_DNA"/>
</dbReference>
<dbReference type="AlphaFoldDB" id="A0AA39LCC5"/>
<evidence type="ECO:0000313" key="3">
    <source>
        <dbReference type="Proteomes" id="UP001175261"/>
    </source>
</evidence>
<organism evidence="2 3">
    <name type="scientific">Sarocladium strictum</name>
    <name type="common">Black bundle disease fungus</name>
    <name type="synonym">Acremonium strictum</name>
    <dbReference type="NCBI Taxonomy" id="5046"/>
    <lineage>
        <taxon>Eukaryota</taxon>
        <taxon>Fungi</taxon>
        <taxon>Dikarya</taxon>
        <taxon>Ascomycota</taxon>
        <taxon>Pezizomycotina</taxon>
        <taxon>Sordariomycetes</taxon>
        <taxon>Hypocreomycetidae</taxon>
        <taxon>Hypocreales</taxon>
        <taxon>Sarocladiaceae</taxon>
        <taxon>Sarocladium</taxon>
    </lineage>
</organism>
<sequence length="417" mass="46288">MIVFPFLVLILSAAATTIPSLSRSGDWHTSEDHDLATHDVYSWLAQQILAKNDLLAGESHGPVEVPKGSRLMSFRVKDDGPERIPVFVSKSSDNSKDATHAFIAVHGKLRDGHRYWKVLRNAIRDAQRDHFPGSNIEALIFAPQFFSTKQNAGQYSNNQLAWGDLNAWQSGAKATHPEDTGLTSFDALDALVQRVTDASRYPGIKNITIIGHGGGAQLVQRYAAVGKPSRVHVRYIHGDASSCAYFTPDRPETEDSSAETGCSYYNTWRYGFEKFPKQLNNNISTKEYFRRYITRDVVSLVGYDDTKNNEGDQSCMARSQGSDKRRDRNLIWYRYIQTLARTGEDLNGFPGQFSNVADWSDVSNGSSSLRLGLVRNATHDLAEILASHVGREALFSNGDISRGLESLDGQLDPGPKV</sequence>
<name>A0AA39LCC5_SARSR</name>
<proteinExistence type="predicted"/>
<dbReference type="InterPro" id="IPR029058">
    <property type="entry name" value="AB_hydrolase_fold"/>
</dbReference>
<dbReference type="Gene3D" id="3.40.50.1820">
    <property type="entry name" value="alpha/beta hydrolase"/>
    <property type="match status" value="1"/>
</dbReference>
<dbReference type="PANTHER" id="PTHR35560">
    <property type="entry name" value="BLL0132 PROTEIN"/>
    <property type="match status" value="1"/>
</dbReference>
<feature type="signal peptide" evidence="1">
    <location>
        <begin position="1"/>
        <end position="15"/>
    </location>
</feature>
<reference evidence="2" key="1">
    <citation type="submission" date="2022-10" db="EMBL/GenBank/DDBJ databases">
        <title>Determination and structural analysis of whole genome sequence of Sarocladium strictum F4-1.</title>
        <authorList>
            <person name="Hu L."/>
            <person name="Jiang Y."/>
        </authorList>
    </citation>
    <scope>NUCLEOTIDE SEQUENCE</scope>
    <source>
        <strain evidence="2">F4-1</strain>
    </source>
</reference>
<dbReference type="Proteomes" id="UP001175261">
    <property type="component" value="Unassembled WGS sequence"/>
</dbReference>
<keyword evidence="3" id="KW-1185">Reference proteome</keyword>
<protein>
    <recommendedName>
        <fullName evidence="4">Transmembrane protein</fullName>
    </recommendedName>
</protein>
<gene>
    <name evidence="2" type="ORF">NLU13_1303</name>
</gene>
<evidence type="ECO:0000313" key="2">
    <source>
        <dbReference type="EMBL" id="KAK0391804.1"/>
    </source>
</evidence>
<accession>A0AA39LCC5</accession>
<evidence type="ECO:0008006" key="4">
    <source>
        <dbReference type="Google" id="ProtNLM"/>
    </source>
</evidence>